<evidence type="ECO:0000313" key="3">
    <source>
        <dbReference type="EnsemblProtists" id="EKX48169"/>
    </source>
</evidence>
<reference evidence="3" key="3">
    <citation type="submission" date="2016-03" db="UniProtKB">
        <authorList>
            <consortium name="EnsemblProtists"/>
        </authorList>
    </citation>
    <scope>IDENTIFICATION</scope>
</reference>
<dbReference type="GeneID" id="17304727"/>
<reference evidence="2 4" key="1">
    <citation type="journal article" date="2012" name="Nature">
        <title>Algal genomes reveal evolutionary mosaicism and the fate of nucleomorphs.</title>
        <authorList>
            <consortium name="DOE Joint Genome Institute"/>
            <person name="Curtis B.A."/>
            <person name="Tanifuji G."/>
            <person name="Burki F."/>
            <person name="Gruber A."/>
            <person name="Irimia M."/>
            <person name="Maruyama S."/>
            <person name="Arias M.C."/>
            <person name="Ball S.G."/>
            <person name="Gile G.H."/>
            <person name="Hirakawa Y."/>
            <person name="Hopkins J.F."/>
            <person name="Kuo A."/>
            <person name="Rensing S.A."/>
            <person name="Schmutz J."/>
            <person name="Symeonidi A."/>
            <person name="Elias M."/>
            <person name="Eveleigh R.J."/>
            <person name="Herman E.K."/>
            <person name="Klute M.J."/>
            <person name="Nakayama T."/>
            <person name="Obornik M."/>
            <person name="Reyes-Prieto A."/>
            <person name="Armbrust E.V."/>
            <person name="Aves S.J."/>
            <person name="Beiko R.G."/>
            <person name="Coutinho P."/>
            <person name="Dacks J.B."/>
            <person name="Durnford D.G."/>
            <person name="Fast N.M."/>
            <person name="Green B.R."/>
            <person name="Grisdale C.J."/>
            <person name="Hempel F."/>
            <person name="Henrissat B."/>
            <person name="Hoppner M.P."/>
            <person name="Ishida K."/>
            <person name="Kim E."/>
            <person name="Koreny L."/>
            <person name="Kroth P.G."/>
            <person name="Liu Y."/>
            <person name="Malik S.B."/>
            <person name="Maier U.G."/>
            <person name="McRose D."/>
            <person name="Mock T."/>
            <person name="Neilson J.A."/>
            <person name="Onodera N.T."/>
            <person name="Poole A.M."/>
            <person name="Pritham E.J."/>
            <person name="Richards T.A."/>
            <person name="Rocap G."/>
            <person name="Roy S.W."/>
            <person name="Sarai C."/>
            <person name="Schaack S."/>
            <person name="Shirato S."/>
            <person name="Slamovits C.H."/>
            <person name="Spencer D.F."/>
            <person name="Suzuki S."/>
            <person name="Worden A.Z."/>
            <person name="Zauner S."/>
            <person name="Barry K."/>
            <person name="Bell C."/>
            <person name="Bharti A.K."/>
            <person name="Crow J.A."/>
            <person name="Grimwood J."/>
            <person name="Kramer R."/>
            <person name="Lindquist E."/>
            <person name="Lucas S."/>
            <person name="Salamov A."/>
            <person name="McFadden G.I."/>
            <person name="Lane C.E."/>
            <person name="Keeling P.J."/>
            <person name="Gray M.W."/>
            <person name="Grigoriev I.V."/>
            <person name="Archibald J.M."/>
        </authorList>
    </citation>
    <scope>NUCLEOTIDE SEQUENCE</scope>
    <source>
        <strain evidence="2 4">CCMP2712</strain>
    </source>
</reference>
<reference evidence="4" key="2">
    <citation type="submission" date="2012-11" db="EMBL/GenBank/DDBJ databases">
        <authorList>
            <person name="Kuo A."/>
            <person name="Curtis B.A."/>
            <person name="Tanifuji G."/>
            <person name="Burki F."/>
            <person name="Gruber A."/>
            <person name="Irimia M."/>
            <person name="Maruyama S."/>
            <person name="Arias M.C."/>
            <person name="Ball S.G."/>
            <person name="Gile G.H."/>
            <person name="Hirakawa Y."/>
            <person name="Hopkins J.F."/>
            <person name="Rensing S.A."/>
            <person name="Schmutz J."/>
            <person name="Symeonidi A."/>
            <person name="Elias M."/>
            <person name="Eveleigh R.J."/>
            <person name="Herman E.K."/>
            <person name="Klute M.J."/>
            <person name="Nakayama T."/>
            <person name="Obornik M."/>
            <person name="Reyes-Prieto A."/>
            <person name="Armbrust E.V."/>
            <person name="Aves S.J."/>
            <person name="Beiko R.G."/>
            <person name="Coutinho P."/>
            <person name="Dacks J.B."/>
            <person name="Durnford D.G."/>
            <person name="Fast N.M."/>
            <person name="Green B.R."/>
            <person name="Grisdale C."/>
            <person name="Hempe F."/>
            <person name="Henrissat B."/>
            <person name="Hoppner M.P."/>
            <person name="Ishida K.-I."/>
            <person name="Kim E."/>
            <person name="Koreny L."/>
            <person name="Kroth P.G."/>
            <person name="Liu Y."/>
            <person name="Malik S.-B."/>
            <person name="Maier U.G."/>
            <person name="McRose D."/>
            <person name="Mock T."/>
            <person name="Neilson J.A."/>
            <person name="Onodera N.T."/>
            <person name="Poole A.M."/>
            <person name="Pritham E.J."/>
            <person name="Richards T.A."/>
            <person name="Rocap G."/>
            <person name="Roy S.W."/>
            <person name="Sarai C."/>
            <person name="Schaack S."/>
            <person name="Shirato S."/>
            <person name="Slamovits C.H."/>
            <person name="Spencer D.F."/>
            <person name="Suzuki S."/>
            <person name="Worden A.Z."/>
            <person name="Zauner S."/>
            <person name="Barry K."/>
            <person name="Bell C."/>
            <person name="Bharti A.K."/>
            <person name="Crow J.A."/>
            <person name="Grimwood J."/>
            <person name="Kramer R."/>
            <person name="Lindquist E."/>
            <person name="Lucas S."/>
            <person name="Salamov A."/>
            <person name="McFadden G.I."/>
            <person name="Lane C.E."/>
            <person name="Keeling P.J."/>
            <person name="Gray M.W."/>
            <person name="Grigoriev I.V."/>
            <person name="Archibald J.M."/>
        </authorList>
    </citation>
    <scope>NUCLEOTIDE SEQUENCE</scope>
    <source>
        <strain evidence="4">CCMP2712</strain>
    </source>
</reference>
<dbReference type="RefSeq" id="XP_005835149.1">
    <property type="nucleotide sequence ID" value="XM_005835092.1"/>
</dbReference>
<dbReference type="EMBL" id="JH992987">
    <property type="protein sequence ID" value="EKX48169.1"/>
    <property type="molecule type" value="Genomic_DNA"/>
</dbReference>
<dbReference type="HOGENOM" id="CLU_704845_0_0_1"/>
<name>L1JJ36_GUITC</name>
<gene>
    <name evidence="2" type="ORF">GUITHDRAFT_106244</name>
</gene>
<organism evidence="2">
    <name type="scientific">Guillardia theta (strain CCMP2712)</name>
    <name type="common">Cryptophyte</name>
    <dbReference type="NCBI Taxonomy" id="905079"/>
    <lineage>
        <taxon>Eukaryota</taxon>
        <taxon>Cryptophyceae</taxon>
        <taxon>Pyrenomonadales</taxon>
        <taxon>Geminigeraceae</taxon>
        <taxon>Guillardia</taxon>
    </lineage>
</organism>
<evidence type="ECO:0000313" key="4">
    <source>
        <dbReference type="Proteomes" id="UP000011087"/>
    </source>
</evidence>
<dbReference type="KEGG" id="gtt:GUITHDRAFT_106244"/>
<evidence type="ECO:0000256" key="1">
    <source>
        <dbReference type="SAM" id="MobiDB-lite"/>
    </source>
</evidence>
<sequence>MKMKPSSVTSSSSTVGAEAKPRFWLWSCLPRCFFPKKPDTLVEATASLGFQGIGSTSFVDIENDPHNVKEEDGPLTKTFSTQASQVSSGTNRRSTFAGFRSLSLSEGGTRKKEDDVQENEGSPSLESNRDLQMCPFCGNVQAVADVCLSCNTEMKVDDETLIEIAGESQIPVWCLPPEAPVNLHKVDLDNEILHVCLGKTPFDEELDQRNSKSGERDATLQTCVEHYSLENIFSHSPSLLSSSSVQGWLGKEKEDMADATLKLSPSVRGPISPAFGMKYQHQIVSREMFRKSLQRSEKKFKDDDVYVRRRSSSKSLVEDTRRSSRQTEVGENIDEAWVGLSQGFKNLQSPGARISSSRSSRAIKFQSEEKILGRRGYEPSALAQLKKKTATH</sequence>
<protein>
    <submittedName>
        <fullName evidence="2 3">Uncharacterized protein</fullName>
    </submittedName>
</protein>
<keyword evidence="4" id="KW-1185">Reference proteome</keyword>
<dbReference type="EnsemblProtists" id="EKX48169">
    <property type="protein sequence ID" value="EKX48169"/>
    <property type="gene ID" value="GUITHDRAFT_106244"/>
</dbReference>
<proteinExistence type="predicted"/>
<dbReference type="AlphaFoldDB" id="L1JJ36"/>
<feature type="region of interest" description="Disordered" evidence="1">
    <location>
        <begin position="106"/>
        <end position="127"/>
    </location>
</feature>
<dbReference type="Proteomes" id="UP000011087">
    <property type="component" value="Unassembled WGS sequence"/>
</dbReference>
<accession>L1JJ36</accession>
<evidence type="ECO:0000313" key="2">
    <source>
        <dbReference type="EMBL" id="EKX48169.1"/>
    </source>
</evidence>
<dbReference type="PaxDb" id="55529-EKX48169"/>